<protein>
    <submittedName>
        <fullName evidence="2">MCE family protein</fullName>
    </submittedName>
</protein>
<dbReference type="InterPro" id="IPR003399">
    <property type="entry name" value="Mce/MlaD"/>
</dbReference>
<dbReference type="EMBL" id="JAAXPC010000030">
    <property type="protein sequence ID" value="NKY05210.1"/>
    <property type="molecule type" value="Genomic_DNA"/>
</dbReference>
<proteinExistence type="predicted"/>
<accession>A0A846WWV6</accession>
<dbReference type="PANTHER" id="PTHR33371:SF15">
    <property type="entry name" value="LIPOPROTEIN LPRN"/>
    <property type="match status" value="1"/>
</dbReference>
<evidence type="ECO:0000259" key="1">
    <source>
        <dbReference type="Pfam" id="PF02470"/>
    </source>
</evidence>
<sequence length="318" mass="33115">MLVVMAGCSFGPNDLPSVRKGVPTAYTITVQFADVLNLPVGADVDFNGARIGQVKSMQRSGNGIAVQLGMGAGSSLPSNVHATIQQNTLLGDTYISMTLPDGVAPSVDDLVAGSVVPVAQTTSPPPLEDTIAVLAYFVNGGTIGKAEDTMAALNGVMPALKDVQRLSANASVDLADLAGHTAEIDRTLQGLIGVSKSFGQTKSQFTAMFSANGAQYWHGVMKTVVAYLATLLPSVGSIFEGGIWLVPMLDALADTTGTFRGVWDKGLDAGARLNEFLASTVIPWSQNPRVDIVSVRDGNGRELVGDVTNVLRVLGAVR</sequence>
<dbReference type="GO" id="GO:0005576">
    <property type="term" value="C:extracellular region"/>
    <property type="evidence" value="ECO:0007669"/>
    <property type="project" value="TreeGrafter"/>
</dbReference>
<dbReference type="Proteomes" id="UP000563898">
    <property type="component" value="Unassembled WGS sequence"/>
</dbReference>
<comment type="caution">
    <text evidence="2">The sequence shown here is derived from an EMBL/GenBank/DDBJ whole genome shotgun (WGS) entry which is preliminary data.</text>
</comment>
<evidence type="ECO:0000313" key="3">
    <source>
        <dbReference type="Proteomes" id="UP000563898"/>
    </source>
</evidence>
<dbReference type="AlphaFoldDB" id="A0A846WWV6"/>
<evidence type="ECO:0000313" key="2">
    <source>
        <dbReference type="EMBL" id="NKY05210.1"/>
    </source>
</evidence>
<gene>
    <name evidence="2" type="ORF">HGA05_27005</name>
</gene>
<feature type="domain" description="Mce/MlaD" evidence="1">
    <location>
        <begin position="25"/>
        <end position="98"/>
    </location>
</feature>
<dbReference type="InterPro" id="IPR052336">
    <property type="entry name" value="MlaD_Phospholipid_Transporter"/>
</dbReference>
<reference evidence="2 3" key="1">
    <citation type="submission" date="2020-04" db="EMBL/GenBank/DDBJ databases">
        <title>MicrobeNet Type strains.</title>
        <authorList>
            <person name="Nicholson A.C."/>
        </authorList>
    </citation>
    <scope>NUCLEOTIDE SEQUENCE [LARGE SCALE GENOMIC DNA]</scope>
    <source>
        <strain evidence="2 3">ATCC BAA-14</strain>
    </source>
</reference>
<dbReference type="PANTHER" id="PTHR33371">
    <property type="entry name" value="INTERMEMBRANE PHOSPHOLIPID TRANSPORT SYSTEM BINDING PROTEIN MLAD-RELATED"/>
    <property type="match status" value="1"/>
</dbReference>
<organism evidence="2 3">
    <name type="scientific">Gordonia polyisoprenivorans</name>
    <dbReference type="NCBI Taxonomy" id="84595"/>
    <lineage>
        <taxon>Bacteria</taxon>
        <taxon>Bacillati</taxon>
        <taxon>Actinomycetota</taxon>
        <taxon>Actinomycetes</taxon>
        <taxon>Mycobacteriales</taxon>
        <taxon>Gordoniaceae</taxon>
        <taxon>Gordonia</taxon>
    </lineage>
</organism>
<dbReference type="Pfam" id="PF02470">
    <property type="entry name" value="MlaD"/>
    <property type="match status" value="1"/>
</dbReference>
<name>A0A846WWV6_9ACTN</name>